<organism evidence="2 3">
    <name type="scientific">Funneliformis geosporum</name>
    <dbReference type="NCBI Taxonomy" id="1117311"/>
    <lineage>
        <taxon>Eukaryota</taxon>
        <taxon>Fungi</taxon>
        <taxon>Fungi incertae sedis</taxon>
        <taxon>Mucoromycota</taxon>
        <taxon>Glomeromycotina</taxon>
        <taxon>Glomeromycetes</taxon>
        <taxon>Glomerales</taxon>
        <taxon>Glomeraceae</taxon>
        <taxon>Funneliformis</taxon>
    </lineage>
</organism>
<proteinExistence type="predicted"/>
<protein>
    <submittedName>
        <fullName evidence="2">19555_t:CDS:1</fullName>
    </submittedName>
</protein>
<evidence type="ECO:0000256" key="1">
    <source>
        <dbReference type="SAM" id="SignalP"/>
    </source>
</evidence>
<keyword evidence="3" id="KW-1185">Reference proteome</keyword>
<reference evidence="2" key="1">
    <citation type="submission" date="2022-08" db="EMBL/GenBank/DDBJ databases">
        <authorList>
            <person name="Kallberg Y."/>
            <person name="Tangrot J."/>
            <person name="Rosling A."/>
        </authorList>
    </citation>
    <scope>NUCLEOTIDE SEQUENCE</scope>
    <source>
        <strain evidence="2">Wild A</strain>
    </source>
</reference>
<feature type="signal peptide" evidence="1">
    <location>
        <begin position="1"/>
        <end position="20"/>
    </location>
</feature>
<comment type="caution">
    <text evidence="2">The sequence shown here is derived from an EMBL/GenBank/DDBJ whole genome shotgun (WGS) entry which is preliminary data.</text>
</comment>
<dbReference type="EMBL" id="CAMKVN010001629">
    <property type="protein sequence ID" value="CAI2177190.1"/>
    <property type="molecule type" value="Genomic_DNA"/>
</dbReference>
<accession>A0A9W4SQH6</accession>
<feature type="chain" id="PRO_5040724145" evidence="1">
    <location>
        <begin position="21"/>
        <end position="120"/>
    </location>
</feature>
<evidence type="ECO:0000313" key="2">
    <source>
        <dbReference type="EMBL" id="CAI2177190.1"/>
    </source>
</evidence>
<dbReference type="Proteomes" id="UP001153678">
    <property type="component" value="Unassembled WGS sequence"/>
</dbReference>
<keyword evidence="1" id="KW-0732">Signal</keyword>
<dbReference type="AlphaFoldDB" id="A0A9W4SQH6"/>
<sequence>MKPSFVFAIIFGLLVPLSQGYLIWVQNKVVSGTLTAASATLTNLTGNWTWNKTPEISGGMAMSDNGYHFEVPNDIQSYYLVFGFYPFITDKWLGPFDNYEHKCWHLHGDAEYNWQVYPCE</sequence>
<gene>
    <name evidence="2" type="ORF">FWILDA_LOCUS7962</name>
</gene>
<evidence type="ECO:0000313" key="3">
    <source>
        <dbReference type="Proteomes" id="UP001153678"/>
    </source>
</evidence>
<name>A0A9W4SQH6_9GLOM</name>